<accession>A0A2U1K922</accession>
<proteinExistence type="predicted"/>
<sequence length="125" mass="14739">MLQYDEKHISWILERDLLEGCYEYKYIVDGEWMINTNEPVTPVNKDGHINNYVQVVFILIVLYAYQHMLQPHRLSALIAHAGDGNFHTTIFFDLAEEGQVYGIFCLWYFTTDINYYCIFLPSTSQ</sequence>
<evidence type="ECO:0000313" key="2">
    <source>
        <dbReference type="EMBL" id="PWA18250.1"/>
    </source>
</evidence>
<dbReference type="Proteomes" id="UP000245207">
    <property type="component" value="Unassembled WGS sequence"/>
</dbReference>
<dbReference type="Gene3D" id="2.60.40.10">
    <property type="entry name" value="Immunoglobulins"/>
    <property type="match status" value="1"/>
</dbReference>
<dbReference type="InterPro" id="IPR032640">
    <property type="entry name" value="AMPK1_CBM"/>
</dbReference>
<dbReference type="GO" id="GO:2001070">
    <property type="term" value="F:starch binding"/>
    <property type="evidence" value="ECO:0007669"/>
    <property type="project" value="TreeGrafter"/>
</dbReference>
<dbReference type="OrthoDB" id="273181at2759"/>
<dbReference type="SUPFAM" id="SSF81296">
    <property type="entry name" value="E set domains"/>
    <property type="match status" value="1"/>
</dbReference>
<organism evidence="2 3">
    <name type="scientific">Artemisia annua</name>
    <name type="common">Sweet wormwood</name>
    <dbReference type="NCBI Taxonomy" id="35608"/>
    <lineage>
        <taxon>Eukaryota</taxon>
        <taxon>Viridiplantae</taxon>
        <taxon>Streptophyta</taxon>
        <taxon>Embryophyta</taxon>
        <taxon>Tracheophyta</taxon>
        <taxon>Spermatophyta</taxon>
        <taxon>Magnoliopsida</taxon>
        <taxon>eudicotyledons</taxon>
        <taxon>Gunneridae</taxon>
        <taxon>Pentapetalae</taxon>
        <taxon>asterids</taxon>
        <taxon>campanulids</taxon>
        <taxon>Asterales</taxon>
        <taxon>Asteraceae</taxon>
        <taxon>Asteroideae</taxon>
        <taxon>Anthemideae</taxon>
        <taxon>Artemisiinae</taxon>
        <taxon>Artemisia</taxon>
    </lineage>
</organism>
<dbReference type="GO" id="GO:0009507">
    <property type="term" value="C:chloroplast"/>
    <property type="evidence" value="ECO:0007669"/>
    <property type="project" value="TreeGrafter"/>
</dbReference>
<evidence type="ECO:0000313" key="3">
    <source>
        <dbReference type="Proteomes" id="UP000245207"/>
    </source>
</evidence>
<comment type="caution">
    <text evidence="2">The sequence shown here is derived from an EMBL/GenBank/DDBJ whole genome shotgun (WGS) entry which is preliminary data.</text>
</comment>
<dbReference type="InterPro" id="IPR014756">
    <property type="entry name" value="Ig_E-set"/>
</dbReference>
<name>A0A2U1K922_ARTAN</name>
<dbReference type="PANTHER" id="PTHR46642">
    <property type="entry name" value="DUAL SPECIFICITY PHOSPHATASE, SUBGROUP, CATALYTIC DOMAIN"/>
    <property type="match status" value="1"/>
</dbReference>
<protein>
    <submittedName>
        <fullName evidence="2">Dual specificity phosphatase, catalytic domain-containing protein</fullName>
    </submittedName>
</protein>
<dbReference type="PANTHER" id="PTHR46642:SF7">
    <property type="entry name" value="AMP-ACTIVATED KINASE, GLYCOGEN-BINDING PROTEIN"/>
    <property type="match status" value="1"/>
</dbReference>
<dbReference type="InterPro" id="IPR052832">
    <property type="entry name" value="Starch-Glucan_Phosphatase"/>
</dbReference>
<keyword evidence="3" id="KW-1185">Reference proteome</keyword>
<dbReference type="InterPro" id="IPR013783">
    <property type="entry name" value="Ig-like_fold"/>
</dbReference>
<dbReference type="EMBL" id="PKPP01031890">
    <property type="protein sequence ID" value="PWA18250.1"/>
    <property type="molecule type" value="Genomic_DNA"/>
</dbReference>
<evidence type="ECO:0000259" key="1">
    <source>
        <dbReference type="Pfam" id="PF16561"/>
    </source>
</evidence>
<dbReference type="CDD" id="cd02859">
    <property type="entry name" value="E_set_AMPKbeta_like_N"/>
    <property type="match status" value="1"/>
</dbReference>
<gene>
    <name evidence="2" type="ORF">CTI12_AA630170</name>
</gene>
<feature type="domain" description="AMP-activated protein kinase glycogen-binding" evidence="1">
    <location>
        <begin position="7"/>
        <end position="56"/>
    </location>
</feature>
<dbReference type="GO" id="GO:0019203">
    <property type="term" value="F:carbohydrate phosphatase activity"/>
    <property type="evidence" value="ECO:0007669"/>
    <property type="project" value="TreeGrafter"/>
</dbReference>
<dbReference type="Pfam" id="PF16561">
    <property type="entry name" value="AMPK1_CBM"/>
    <property type="match status" value="1"/>
</dbReference>
<dbReference type="AlphaFoldDB" id="A0A2U1K922"/>
<reference evidence="2 3" key="1">
    <citation type="journal article" date="2018" name="Mol. Plant">
        <title>The genome of Artemisia annua provides insight into the evolution of Asteraceae family and artemisinin biosynthesis.</title>
        <authorList>
            <person name="Shen Q."/>
            <person name="Zhang L."/>
            <person name="Liao Z."/>
            <person name="Wang S."/>
            <person name="Yan T."/>
            <person name="Shi P."/>
            <person name="Liu M."/>
            <person name="Fu X."/>
            <person name="Pan Q."/>
            <person name="Wang Y."/>
            <person name="Lv Z."/>
            <person name="Lu X."/>
            <person name="Zhang F."/>
            <person name="Jiang W."/>
            <person name="Ma Y."/>
            <person name="Chen M."/>
            <person name="Hao X."/>
            <person name="Li L."/>
            <person name="Tang Y."/>
            <person name="Lv G."/>
            <person name="Zhou Y."/>
            <person name="Sun X."/>
            <person name="Brodelius P.E."/>
            <person name="Rose J.K.C."/>
            <person name="Tang K."/>
        </authorList>
    </citation>
    <scope>NUCLEOTIDE SEQUENCE [LARGE SCALE GENOMIC DNA]</scope>
    <source>
        <strain evidence="3">cv. Huhao1</strain>
        <tissue evidence="2">Leaf</tissue>
    </source>
</reference>
<dbReference type="GO" id="GO:0005983">
    <property type="term" value="P:starch catabolic process"/>
    <property type="evidence" value="ECO:0007669"/>
    <property type="project" value="TreeGrafter"/>
</dbReference>
<dbReference type="STRING" id="35608.A0A2U1K922"/>